<evidence type="ECO:0000313" key="1">
    <source>
        <dbReference type="EMBL" id="KAJ9104092.1"/>
    </source>
</evidence>
<proteinExistence type="predicted"/>
<accession>A0ACC2VXM9</accession>
<protein>
    <submittedName>
        <fullName evidence="1">Uncharacterized protein</fullName>
    </submittedName>
</protein>
<comment type="caution">
    <text evidence="1">The sequence shown here is derived from an EMBL/GenBank/DDBJ whole genome shotgun (WGS) entry which is preliminary data.</text>
</comment>
<organism evidence="1 2">
    <name type="scientific">Naganishia adeliensis</name>
    <dbReference type="NCBI Taxonomy" id="92952"/>
    <lineage>
        <taxon>Eukaryota</taxon>
        <taxon>Fungi</taxon>
        <taxon>Dikarya</taxon>
        <taxon>Basidiomycota</taxon>
        <taxon>Agaricomycotina</taxon>
        <taxon>Tremellomycetes</taxon>
        <taxon>Filobasidiales</taxon>
        <taxon>Filobasidiaceae</taxon>
        <taxon>Naganishia</taxon>
    </lineage>
</organism>
<dbReference type="Proteomes" id="UP001230649">
    <property type="component" value="Unassembled WGS sequence"/>
</dbReference>
<evidence type="ECO:0000313" key="2">
    <source>
        <dbReference type="Proteomes" id="UP001230649"/>
    </source>
</evidence>
<dbReference type="EMBL" id="JASBWS010000056">
    <property type="protein sequence ID" value="KAJ9104092.1"/>
    <property type="molecule type" value="Genomic_DNA"/>
</dbReference>
<keyword evidence="2" id="KW-1185">Reference proteome</keyword>
<name>A0ACC2VXM9_9TREE</name>
<sequence>MKIAALTSILALLAACDGVSAKNDKKKKGELAEASFVLVGDSTTNNNTVTPNSGGWGNGFRASLQPGIGCANYGSNGATTGTIVDRGLYGQALDRTKTEIASGKEVFVTLQFGHNDMKIAGPESMAANLTRFVSDIRGLGAHPILLTPLSRRGFKNNTMIINDTLGPWGKAARGVATSTNSTLLPLLESSINYLQLIGPDAAHLMNRLPADNTHLNLGGQELFGRMVADLMALFTGFEVNFQTESPFVPNPALSEAIWTGKQYVTEAICPSYNASECIGISPRPY</sequence>
<reference evidence="1" key="1">
    <citation type="submission" date="2023-04" db="EMBL/GenBank/DDBJ databases">
        <title>Draft Genome sequencing of Naganishia species isolated from polar environments using Oxford Nanopore Technology.</title>
        <authorList>
            <person name="Leo P."/>
            <person name="Venkateswaran K."/>
        </authorList>
    </citation>
    <scope>NUCLEOTIDE SEQUENCE</scope>
    <source>
        <strain evidence="1">MNA-CCFEE 5262</strain>
    </source>
</reference>
<gene>
    <name evidence="1" type="ORF">QFC20_004669</name>
</gene>